<feature type="region of interest" description="Disordered" evidence="1">
    <location>
        <begin position="78"/>
        <end position="163"/>
    </location>
</feature>
<evidence type="ECO:0000313" key="4">
    <source>
        <dbReference type="Proteomes" id="UP000235388"/>
    </source>
</evidence>
<dbReference type="EMBL" id="PGCI01000051">
    <property type="protein sequence ID" value="PLW45133.1"/>
    <property type="molecule type" value="Genomic_DNA"/>
</dbReference>
<dbReference type="OrthoDB" id="2506107at2759"/>
<feature type="compositionally biased region" description="Polar residues" evidence="1">
    <location>
        <begin position="16"/>
        <end position="27"/>
    </location>
</feature>
<feature type="compositionally biased region" description="Low complexity" evidence="1">
    <location>
        <begin position="212"/>
        <end position="225"/>
    </location>
</feature>
<feature type="compositionally biased region" description="Polar residues" evidence="1">
    <location>
        <begin position="238"/>
        <end position="251"/>
    </location>
</feature>
<feature type="region of interest" description="Disordered" evidence="1">
    <location>
        <begin position="1390"/>
        <end position="1430"/>
    </location>
</feature>
<feature type="region of interest" description="Disordered" evidence="1">
    <location>
        <begin position="551"/>
        <end position="572"/>
    </location>
</feature>
<name>A0A2N5V560_9BASI</name>
<comment type="caution">
    <text evidence="3">The sequence shown here is derived from an EMBL/GenBank/DDBJ whole genome shotgun (WGS) entry which is preliminary data.</text>
</comment>
<evidence type="ECO:0000313" key="5">
    <source>
        <dbReference type="Proteomes" id="UP000235392"/>
    </source>
</evidence>
<feature type="region of interest" description="Disordered" evidence="1">
    <location>
        <begin position="433"/>
        <end position="456"/>
    </location>
</feature>
<evidence type="ECO:0000256" key="1">
    <source>
        <dbReference type="SAM" id="MobiDB-lite"/>
    </source>
</evidence>
<feature type="compositionally biased region" description="Low complexity" evidence="1">
    <location>
        <begin position="1399"/>
        <end position="1415"/>
    </location>
</feature>
<feature type="compositionally biased region" description="Polar residues" evidence="1">
    <location>
        <begin position="1240"/>
        <end position="1258"/>
    </location>
</feature>
<reference evidence="4 5" key="1">
    <citation type="submission" date="2017-11" db="EMBL/GenBank/DDBJ databases">
        <title>De novo assembly and phasing of dikaryotic genomes from two isolates of Puccinia coronata f. sp. avenae, the causal agent of oat crown rust.</title>
        <authorList>
            <person name="Miller M.E."/>
            <person name="Zhang Y."/>
            <person name="Omidvar V."/>
            <person name="Sperschneider J."/>
            <person name="Schwessinger B."/>
            <person name="Raley C."/>
            <person name="Palmer J.M."/>
            <person name="Garnica D."/>
            <person name="Upadhyaya N."/>
            <person name="Rathjen J."/>
            <person name="Taylor J.M."/>
            <person name="Park R.F."/>
            <person name="Dodds P.N."/>
            <person name="Hirsch C.D."/>
            <person name="Kianian S.F."/>
            <person name="Figueroa M."/>
        </authorList>
    </citation>
    <scope>NUCLEOTIDE SEQUENCE [LARGE SCALE GENOMIC DNA]</scope>
    <source>
        <strain evidence="2">12NC29</strain>
        <strain evidence="3">12SD80</strain>
    </source>
</reference>
<feature type="region of interest" description="Disordered" evidence="1">
    <location>
        <begin position="298"/>
        <end position="338"/>
    </location>
</feature>
<sequence length="1452" mass="159653">MTTRSTKMMIPMGAASNPTVTASPHRSTPTKRKRNPCLELTTTATNPAPTSWLGIAFQLPSVIKKEINDFVKAVTFRSSASTPTDDKTFPVKTHPPPHQTNLKTESTFTRRYLKRHSRSVPTTDQRHQRVSPRRLRKTPEEDPPPQLPSPHFSDLDLPSPSKKLKRENHLNMSLNEDTSHQTRNDQIANVQQQHREQLSNIIQSPRAFRAESQLNPSSSQPPSLQAGPSDISLLRNVDNLTKPQDGPTSVRQSHEQYADDDAEMEEILSHRAHHASTPIFLQSSGHIAGSNSVLFPDSRTTRAHDSPSSSVNADVSSSTWQASSSFSTNSGSKTHTSLTSATSMDINALEDLQNRNIHGARLNSECSMPSPRIRHTKILGSPRSTSRMNTLSASSFSSVGSIINTGLSTYRTGRYHPGGAFERTLIKGATNSVNNLARPSHGPPSDNDRELLTSDSDVNNEETADIRIGYRLLSQRPTLAPRRKVPLAEIIGRPLEAPPSSSSLQPHLDSFRESNQIYPSPSIGSIASAMVGCQPAPRELPSITVKPYPSQTERVENTDTEKVNSSVTNTSSSLNTLRSQLSNTMHLCGSPPSAPAANNMTKSLPSPSETRQQEMIAEVDEGDDNSYEFLEREEAQGLAYETPNRKRKRLLHRSDLIPFRRPGLAAIDLSSSKLVDLPSGEPQPKLKTNVMQKLGLSRSHHKRLPKDQSQSLTDTEDTGESPTKKIRILQSEINRLREELENEKTKSAQRLSMSMSLHQSDRRASQTNDSPRVTFSPRSPMFASSPVPSSHVSSRRRQVLSPSRDQPNSKRNSGMTDSPVVVRKPCDGASVGGSPFIVSRVFGQGPEVVGESTPAEAEKWLHKKKAASGIQLPGIAHDLFGAKSSKSTRNSCDIPVGHQTSVNCTTGPGWNRDRELEADLFSSPKARTLKKLARNPKTAPAAPRNNIRAMFRNSVNDFQRHVATGSSSRPSTAGSQVPEMSTFLNELKTSGRSKLRKTPGSSKYYNMPLSIGSPKSNHSKYQDPRARRSVDVHNAGILNSVLQNYPPTSQRHPKHFDGSNSSRASRRTQGTASSTNTHESDRPNTPSVSNHPPNVSHRCKSPLSRKIYPSGSATQANEDENRNVHVVLGEAISTPRKSKRAGHLSRSLIDPHMTPRARGFTNASQPTSPIHKDFTMDELIQQVKELKDHQAIADEKTGGPSVSRADNKNRNRDLVHEMGFCSSNENSLEIGSLSHIMMSGGSNPSTASVSPVTNSHTLSQEHNRQRNSPLLKSLTEGRPKPKTSPGKRSAPLTPSTKNRWSSNSTIRLVSILNHSLDDGNTTLGEIGGDSLAGTLHTRPNERRVRILEDHTNLNKSLSSMDHNTRRYSMPVQQVKSKQLASFAEDENEFLTDTNHPDRQSSQQPQPSEAQSPAGSWVVLKPDTSDRPGKVEQNLRRWSLRTSAILSAHPKLL</sequence>
<feature type="compositionally biased region" description="Polar residues" evidence="1">
    <location>
        <begin position="748"/>
        <end position="758"/>
    </location>
</feature>
<proteinExistence type="predicted"/>
<evidence type="ECO:0000313" key="3">
    <source>
        <dbReference type="EMBL" id="PLW45133.1"/>
    </source>
</evidence>
<feature type="compositionally biased region" description="Low complexity" evidence="1">
    <location>
        <begin position="306"/>
        <end position="332"/>
    </location>
</feature>
<feature type="compositionally biased region" description="Polar residues" evidence="1">
    <location>
        <begin position="765"/>
        <end position="777"/>
    </location>
</feature>
<feature type="region of interest" description="Disordered" evidence="1">
    <location>
        <begin position="692"/>
        <end position="727"/>
    </location>
</feature>
<feature type="compositionally biased region" description="Polar residues" evidence="1">
    <location>
        <begin position="1292"/>
        <end position="1301"/>
    </location>
</feature>
<feature type="region of interest" description="Disordered" evidence="1">
    <location>
        <begin position="210"/>
        <end position="258"/>
    </location>
</feature>
<feature type="compositionally biased region" description="Polar residues" evidence="1">
    <location>
        <begin position="1058"/>
        <end position="1093"/>
    </location>
</feature>
<keyword evidence="4" id="KW-1185">Reference proteome</keyword>
<dbReference type="Proteomes" id="UP000235392">
    <property type="component" value="Unassembled WGS sequence"/>
</dbReference>
<feature type="compositionally biased region" description="Polar residues" evidence="1">
    <location>
        <begin position="803"/>
        <end position="816"/>
    </location>
</feature>
<feature type="region of interest" description="Disordered" evidence="1">
    <location>
        <begin position="1"/>
        <end position="34"/>
    </location>
</feature>
<gene>
    <name evidence="2" type="ORF">PCANC_16670</name>
    <name evidence="3" type="ORF">PCASD_04556</name>
</gene>
<dbReference type="Proteomes" id="UP000235388">
    <property type="component" value="Unassembled WGS sequence"/>
</dbReference>
<organism evidence="3 5">
    <name type="scientific">Puccinia coronata f. sp. avenae</name>
    <dbReference type="NCBI Taxonomy" id="200324"/>
    <lineage>
        <taxon>Eukaryota</taxon>
        <taxon>Fungi</taxon>
        <taxon>Dikarya</taxon>
        <taxon>Basidiomycota</taxon>
        <taxon>Pucciniomycotina</taxon>
        <taxon>Pucciniomycetes</taxon>
        <taxon>Pucciniales</taxon>
        <taxon>Pucciniaceae</taxon>
        <taxon>Puccinia</taxon>
    </lineage>
</organism>
<dbReference type="EMBL" id="PGCJ01000244">
    <property type="protein sequence ID" value="PLW36151.1"/>
    <property type="molecule type" value="Genomic_DNA"/>
</dbReference>
<feature type="region of interest" description="Disordered" evidence="1">
    <location>
        <begin position="1235"/>
        <end position="1301"/>
    </location>
</feature>
<accession>A0A2N5V560</accession>
<feature type="compositionally biased region" description="Basic and acidic residues" evidence="1">
    <location>
        <begin position="553"/>
        <end position="562"/>
    </location>
</feature>
<feature type="compositionally biased region" description="Polar residues" evidence="1">
    <location>
        <begin position="99"/>
        <end position="109"/>
    </location>
</feature>
<protein>
    <submittedName>
        <fullName evidence="3">Uncharacterized protein</fullName>
    </submittedName>
</protein>
<feature type="region of interest" description="Disordered" evidence="1">
    <location>
        <begin position="740"/>
        <end position="826"/>
    </location>
</feature>
<feature type="region of interest" description="Disordered" evidence="1">
    <location>
        <begin position="1150"/>
        <end position="1170"/>
    </location>
</feature>
<feature type="region of interest" description="Disordered" evidence="1">
    <location>
        <begin position="1043"/>
        <end position="1122"/>
    </location>
</feature>
<feature type="region of interest" description="Disordered" evidence="1">
    <location>
        <begin position="984"/>
        <end position="1027"/>
    </location>
</feature>
<evidence type="ECO:0000313" key="2">
    <source>
        <dbReference type="EMBL" id="PLW36151.1"/>
    </source>
</evidence>